<dbReference type="Gene3D" id="3.90.80.10">
    <property type="entry name" value="Inorganic pyrophosphatase"/>
    <property type="match status" value="1"/>
</dbReference>
<dbReference type="EMBL" id="JALKII010000003">
    <property type="protein sequence ID" value="MCK0537332.1"/>
    <property type="molecule type" value="Genomic_DNA"/>
</dbReference>
<dbReference type="PANTHER" id="PTHR10286">
    <property type="entry name" value="INORGANIC PYROPHOSPHATASE"/>
    <property type="match status" value="1"/>
</dbReference>
<feature type="binding site" evidence="5">
    <location>
        <position position="103"/>
    </location>
    <ligand>
        <name>Mg(2+)</name>
        <dbReference type="ChEBI" id="CHEBI:18420"/>
        <label>1</label>
    </ligand>
</feature>
<dbReference type="Proteomes" id="UP001165524">
    <property type="component" value="Unassembled WGS sequence"/>
</dbReference>
<comment type="caution">
    <text evidence="6">The sequence shown here is derived from an EMBL/GenBank/DDBJ whole genome shotgun (WGS) entry which is preliminary data.</text>
</comment>
<proteinExistence type="inferred from homology"/>
<evidence type="ECO:0000256" key="5">
    <source>
        <dbReference type="HAMAP-Rule" id="MF_00209"/>
    </source>
</evidence>
<feature type="binding site" evidence="5">
    <location>
        <position position="30"/>
    </location>
    <ligand>
        <name>substrate</name>
    </ligand>
</feature>
<evidence type="ECO:0000256" key="2">
    <source>
        <dbReference type="ARBA" id="ARBA00022723"/>
    </source>
</evidence>
<keyword evidence="2 5" id="KW-0479">Metal-binding</keyword>
<comment type="cofactor">
    <cofactor evidence="1 5">
        <name>Mg(2+)</name>
        <dbReference type="ChEBI" id="CHEBI:18420"/>
    </cofactor>
</comment>
<keyword evidence="5" id="KW-0963">Cytoplasm</keyword>
<keyword evidence="4 5" id="KW-0460">Magnesium</keyword>
<dbReference type="PROSITE" id="PS00387">
    <property type="entry name" value="PPASE"/>
    <property type="match status" value="1"/>
</dbReference>
<dbReference type="NCBIfam" id="NF002317">
    <property type="entry name" value="PRK01250.1"/>
    <property type="match status" value="1"/>
</dbReference>
<protein>
    <recommendedName>
        <fullName evidence="5">Inorganic pyrophosphatase</fullName>
        <ecNumber evidence="5">3.6.1.1</ecNumber>
    </recommendedName>
    <alternativeName>
        <fullName evidence="5">Pyrophosphate phospho-hydrolase</fullName>
        <shortName evidence="5">PPase</shortName>
    </alternativeName>
</protein>
<feature type="binding site" evidence="5">
    <location>
        <position position="142"/>
    </location>
    <ligand>
        <name>substrate</name>
    </ligand>
</feature>
<reference evidence="6" key="1">
    <citation type="submission" date="2022-04" db="EMBL/GenBank/DDBJ databases">
        <title>Alcanivorax sp. CY1518 draft genome sequence.</title>
        <authorList>
            <person name="Zhao G."/>
            <person name="An M."/>
        </authorList>
    </citation>
    <scope>NUCLEOTIDE SEQUENCE</scope>
    <source>
        <strain evidence="6">CY1518</strain>
    </source>
</reference>
<dbReference type="GO" id="GO:0004427">
    <property type="term" value="F:inorganic diphosphate phosphatase activity"/>
    <property type="evidence" value="ECO:0007669"/>
    <property type="project" value="UniProtKB-EC"/>
</dbReference>
<feature type="binding site" evidence="5">
    <location>
        <position position="56"/>
    </location>
    <ligand>
        <name>substrate</name>
    </ligand>
</feature>
<feature type="binding site" evidence="5">
    <location>
        <position position="44"/>
    </location>
    <ligand>
        <name>substrate</name>
    </ligand>
</feature>
<dbReference type="HAMAP" id="MF_00209">
    <property type="entry name" value="Inorganic_PPase"/>
    <property type="match status" value="1"/>
</dbReference>
<sequence>MDFAKVPAGQEVPHDINVVIEIPANANPIKYEIDKDSNAIFVDRFMATPMFYPANYGYVPNTLSEDGDPLDVLVVTPYPVIPGSVIRARPVGMLNMSDESGKDIKLIAVPHDKLTALYKDVQEYTDLPALLMQQIEHFFENYKDLEPGKWVKVDGWDNAEAARREVLKSIEAYQND</sequence>
<evidence type="ECO:0000313" key="6">
    <source>
        <dbReference type="EMBL" id="MCK0537332.1"/>
    </source>
</evidence>
<feature type="binding site" evidence="5">
    <location>
        <position position="66"/>
    </location>
    <ligand>
        <name>Mg(2+)</name>
        <dbReference type="ChEBI" id="CHEBI:18420"/>
        <label>1</label>
    </ligand>
</feature>
<dbReference type="InterPro" id="IPR008162">
    <property type="entry name" value="Pyrophosphatase"/>
</dbReference>
<accession>A0ABT0E6B2</accession>
<dbReference type="CDD" id="cd00412">
    <property type="entry name" value="pyrophosphatase"/>
    <property type="match status" value="1"/>
</dbReference>
<keyword evidence="3 5" id="KW-0378">Hydrolase</keyword>
<dbReference type="InterPro" id="IPR036649">
    <property type="entry name" value="Pyrophosphatase_sf"/>
</dbReference>
<evidence type="ECO:0000313" key="7">
    <source>
        <dbReference type="Proteomes" id="UP001165524"/>
    </source>
</evidence>
<comment type="subunit">
    <text evidence="5">Homohexamer.</text>
</comment>
<dbReference type="Pfam" id="PF00719">
    <property type="entry name" value="Pyrophosphatase"/>
    <property type="match status" value="1"/>
</dbReference>
<name>A0ABT0E6B2_9GAMM</name>
<evidence type="ECO:0000256" key="3">
    <source>
        <dbReference type="ARBA" id="ARBA00022801"/>
    </source>
</evidence>
<comment type="similarity">
    <text evidence="5">Belongs to the PPase family.</text>
</comment>
<feature type="binding site" evidence="5">
    <location>
        <position position="71"/>
    </location>
    <ligand>
        <name>Mg(2+)</name>
        <dbReference type="ChEBI" id="CHEBI:18420"/>
        <label>1</label>
    </ligand>
</feature>
<evidence type="ECO:0000256" key="4">
    <source>
        <dbReference type="ARBA" id="ARBA00022842"/>
    </source>
</evidence>
<comment type="catalytic activity">
    <reaction evidence="5">
        <text>diphosphate + H2O = 2 phosphate + H(+)</text>
        <dbReference type="Rhea" id="RHEA:24576"/>
        <dbReference type="ChEBI" id="CHEBI:15377"/>
        <dbReference type="ChEBI" id="CHEBI:15378"/>
        <dbReference type="ChEBI" id="CHEBI:33019"/>
        <dbReference type="ChEBI" id="CHEBI:43474"/>
        <dbReference type="EC" id="3.6.1.1"/>
    </reaction>
</comment>
<gene>
    <name evidence="5 6" type="primary">ppa</name>
    <name evidence="6" type="ORF">MU846_06365</name>
</gene>
<dbReference type="RefSeq" id="WP_246950524.1">
    <property type="nucleotide sequence ID" value="NZ_JALKII010000003.1"/>
</dbReference>
<feature type="binding site" evidence="5">
    <location>
        <position position="71"/>
    </location>
    <ligand>
        <name>Mg(2+)</name>
        <dbReference type="ChEBI" id="CHEBI:18420"/>
        <label>2</label>
    </ligand>
</feature>
<keyword evidence="7" id="KW-1185">Reference proteome</keyword>
<dbReference type="EC" id="3.6.1.1" evidence="5"/>
<dbReference type="SUPFAM" id="SSF50324">
    <property type="entry name" value="Inorganic pyrophosphatase"/>
    <property type="match status" value="1"/>
</dbReference>
<organism evidence="6 7">
    <name type="scientific">Alcanivorax quisquiliarum</name>
    <dbReference type="NCBI Taxonomy" id="2933565"/>
    <lineage>
        <taxon>Bacteria</taxon>
        <taxon>Pseudomonadati</taxon>
        <taxon>Pseudomonadota</taxon>
        <taxon>Gammaproteobacteria</taxon>
        <taxon>Oceanospirillales</taxon>
        <taxon>Alcanivoracaceae</taxon>
        <taxon>Alcanivorax</taxon>
    </lineage>
</organism>
<comment type="subcellular location">
    <subcellularLocation>
        <location evidence="5">Cytoplasm</location>
    </subcellularLocation>
</comment>
<comment type="function">
    <text evidence="5">Catalyzes the hydrolysis of inorganic pyrophosphate (PPi) forming two phosphate ions.</text>
</comment>
<evidence type="ECO:0000256" key="1">
    <source>
        <dbReference type="ARBA" id="ARBA00001946"/>
    </source>
</evidence>